<evidence type="ECO:0000256" key="1">
    <source>
        <dbReference type="SAM" id="MobiDB-lite"/>
    </source>
</evidence>
<organism evidence="2">
    <name type="scientific">marine sediment metagenome</name>
    <dbReference type="NCBI Taxonomy" id="412755"/>
    <lineage>
        <taxon>unclassified sequences</taxon>
        <taxon>metagenomes</taxon>
        <taxon>ecological metagenomes</taxon>
    </lineage>
</organism>
<proteinExistence type="predicted"/>
<dbReference type="AlphaFoldDB" id="A0A0F9GKG3"/>
<feature type="non-terminal residue" evidence="2">
    <location>
        <position position="526"/>
    </location>
</feature>
<dbReference type="EMBL" id="LAZR01026072">
    <property type="protein sequence ID" value="KKL69885.1"/>
    <property type="molecule type" value="Genomic_DNA"/>
</dbReference>
<name>A0A0F9GKG3_9ZZZZ</name>
<gene>
    <name evidence="2" type="ORF">LCGC14_2110450</name>
</gene>
<sequence length="526" mass="58712">MGSLLTKVQIGGVTIKDDTAGTPNLLINWEYERTIERGISELDMTVLQSTNDTIALVVGQTVSIWTGFTTSTDKKEFEGFISDFSPEGGIIRITCKDKMWDLVRKIVNNVYLDTGPQAGQVSAIAQDLIETFGGLTASVVASGTAQGETIKEFRCDQTDIYERLMALAKAVQYQVFYDAVNDTVHFEPRGFTVSGTTLTVGTEIIGLPKWENDTSMMVNRLRVDGAVQETDLRFPLSGTGEIGVTADFTTTGITLPQTPESAKLTLDSVDPPTTIREGGGEDSSTSNFFFMDKENKKIKPATGTTFTDNDFAFVDYTWLAPAPVRERNQNSIDTFGLWDKEITLDDVQTIADAEARTAQILDRFSTPFLVGELLVRSVSTISLNVGDTVTIVDTLSKPNINQDLIITKQVIKYPGSNQELTVGDEALRMRDWQFNIEERLKRLEERNLKNQDLIGELFDSKNSLTPQPRYRRIFTEAYNVGNNVMIWNNTDHGIWNTDNWGTQANAFDAEVDHFIQQFENSYTEDF</sequence>
<feature type="region of interest" description="Disordered" evidence="1">
    <location>
        <begin position="267"/>
        <end position="286"/>
    </location>
</feature>
<reference evidence="2" key="1">
    <citation type="journal article" date="2015" name="Nature">
        <title>Complex archaea that bridge the gap between prokaryotes and eukaryotes.</title>
        <authorList>
            <person name="Spang A."/>
            <person name="Saw J.H."/>
            <person name="Jorgensen S.L."/>
            <person name="Zaremba-Niedzwiedzka K."/>
            <person name="Martijn J."/>
            <person name="Lind A.E."/>
            <person name="van Eijk R."/>
            <person name="Schleper C."/>
            <person name="Guy L."/>
            <person name="Ettema T.J."/>
        </authorList>
    </citation>
    <scope>NUCLEOTIDE SEQUENCE</scope>
</reference>
<protein>
    <submittedName>
        <fullName evidence="2">Uncharacterized protein</fullName>
    </submittedName>
</protein>
<accession>A0A0F9GKG3</accession>
<comment type="caution">
    <text evidence="2">The sequence shown here is derived from an EMBL/GenBank/DDBJ whole genome shotgun (WGS) entry which is preliminary data.</text>
</comment>
<evidence type="ECO:0000313" key="2">
    <source>
        <dbReference type="EMBL" id="KKL69885.1"/>
    </source>
</evidence>